<reference evidence="8 9" key="1">
    <citation type="submission" date="2023-07" db="EMBL/GenBank/DDBJ databases">
        <title>Sorghum-associated microbial communities from plants grown in Nebraska, USA.</title>
        <authorList>
            <person name="Schachtman D."/>
        </authorList>
    </citation>
    <scope>NUCLEOTIDE SEQUENCE [LARGE SCALE GENOMIC DNA]</scope>
    <source>
        <strain evidence="8 9">DS1027</strain>
    </source>
</reference>
<dbReference type="InterPro" id="IPR011577">
    <property type="entry name" value="Cyt_b561_bac/Ni-Hgenase"/>
</dbReference>
<dbReference type="PANTHER" id="PTHR30485">
    <property type="entry name" value="NI/FE-HYDROGENASE 1 B-TYPE CYTOCHROME SUBUNIT"/>
    <property type="match status" value="1"/>
</dbReference>
<protein>
    <submittedName>
        <fullName evidence="8">Thiosulfate reductase cytochrome b subunit</fullName>
    </submittedName>
</protein>
<feature type="transmembrane region" description="Helical" evidence="6">
    <location>
        <begin position="16"/>
        <end position="36"/>
    </location>
</feature>
<dbReference type="PANTHER" id="PTHR30485:SF1">
    <property type="entry name" value="CYTOCHROME YDHU-RELATED"/>
    <property type="match status" value="1"/>
</dbReference>
<keyword evidence="5 6" id="KW-0472">Membrane</keyword>
<evidence type="ECO:0000259" key="7">
    <source>
        <dbReference type="Pfam" id="PF01292"/>
    </source>
</evidence>
<feature type="transmembrane region" description="Helical" evidence="6">
    <location>
        <begin position="108"/>
        <end position="129"/>
    </location>
</feature>
<feature type="domain" description="Cytochrome b561 bacterial/Ni-hydrogenase" evidence="7">
    <location>
        <begin position="10"/>
        <end position="254"/>
    </location>
</feature>
<dbReference type="Gene3D" id="1.20.950.20">
    <property type="entry name" value="Transmembrane di-heme cytochromes, Chain C"/>
    <property type="match status" value="1"/>
</dbReference>
<evidence type="ECO:0000256" key="5">
    <source>
        <dbReference type="ARBA" id="ARBA00023136"/>
    </source>
</evidence>
<keyword evidence="2" id="KW-1003">Cell membrane</keyword>
<dbReference type="Pfam" id="PF01292">
    <property type="entry name" value="Ni_hydr_CYTB"/>
    <property type="match status" value="1"/>
</dbReference>
<dbReference type="EMBL" id="JAVDRD010000001">
    <property type="protein sequence ID" value="MDR6509773.1"/>
    <property type="molecule type" value="Genomic_DNA"/>
</dbReference>
<dbReference type="RefSeq" id="WP_233250935.1">
    <property type="nucleotide sequence ID" value="NZ_JAVDRD010000001.1"/>
</dbReference>
<name>A0ABU1MHW7_9SPHN</name>
<dbReference type="Proteomes" id="UP001184150">
    <property type="component" value="Unassembled WGS sequence"/>
</dbReference>
<evidence type="ECO:0000256" key="6">
    <source>
        <dbReference type="SAM" id="Phobius"/>
    </source>
</evidence>
<gene>
    <name evidence="8" type="ORF">J2792_000613</name>
</gene>
<evidence type="ECO:0000256" key="2">
    <source>
        <dbReference type="ARBA" id="ARBA00022475"/>
    </source>
</evidence>
<evidence type="ECO:0000256" key="1">
    <source>
        <dbReference type="ARBA" id="ARBA00004651"/>
    </source>
</evidence>
<keyword evidence="3 6" id="KW-0812">Transmembrane</keyword>
<comment type="caution">
    <text evidence="8">The sequence shown here is derived from an EMBL/GenBank/DDBJ whole genome shotgun (WGS) entry which is preliminary data.</text>
</comment>
<feature type="transmembrane region" description="Helical" evidence="6">
    <location>
        <begin position="220"/>
        <end position="242"/>
    </location>
</feature>
<evidence type="ECO:0000313" key="8">
    <source>
        <dbReference type="EMBL" id="MDR6509773.1"/>
    </source>
</evidence>
<keyword evidence="9" id="KW-1185">Reference proteome</keyword>
<keyword evidence="4 6" id="KW-1133">Transmembrane helix</keyword>
<evidence type="ECO:0000256" key="3">
    <source>
        <dbReference type="ARBA" id="ARBA00022692"/>
    </source>
</evidence>
<evidence type="ECO:0000256" key="4">
    <source>
        <dbReference type="ARBA" id="ARBA00022989"/>
    </source>
</evidence>
<dbReference type="InterPro" id="IPR016174">
    <property type="entry name" value="Di-haem_cyt_TM"/>
</dbReference>
<dbReference type="InterPro" id="IPR051542">
    <property type="entry name" value="Hydrogenase_cytochrome"/>
</dbReference>
<comment type="subcellular location">
    <subcellularLocation>
        <location evidence="1">Cell membrane</location>
        <topology evidence="1">Multi-pass membrane protein</topology>
    </subcellularLocation>
</comment>
<dbReference type="SUPFAM" id="SSF81342">
    <property type="entry name" value="Transmembrane di-heme cytochromes"/>
    <property type="match status" value="1"/>
</dbReference>
<evidence type="ECO:0000313" key="9">
    <source>
        <dbReference type="Proteomes" id="UP001184150"/>
    </source>
</evidence>
<sequence length="264" mass="29734">MERSPLVLRIRWPVRLWHWINALTVFIMLMSGMMIFNAHPRLYWGKFGANFDKAWLEIGNHGARGFLALGGHEWPTTGVIGYAQDTALAFPPLVTLPTHYNLSLARGWHFLGAWMLVISLLGFLAYALLSGHLRRDLGLSREERRPRALLHDVTEHLRLRLPRGEAARHYNPLQKIAYLSVLLGVLPLIIATGLAMSPTMNAACPWLLTLLGGRQSARSIHFLCALAMALFIAVHLAMVVLAGPFNELRAMITGWYRLPPERQP</sequence>
<accession>A0ABU1MHW7</accession>
<organism evidence="8 9">
    <name type="scientific">Novosphingobium capsulatum</name>
    <dbReference type="NCBI Taxonomy" id="13688"/>
    <lineage>
        <taxon>Bacteria</taxon>
        <taxon>Pseudomonadati</taxon>
        <taxon>Pseudomonadota</taxon>
        <taxon>Alphaproteobacteria</taxon>
        <taxon>Sphingomonadales</taxon>
        <taxon>Sphingomonadaceae</taxon>
        <taxon>Novosphingobium</taxon>
    </lineage>
</organism>
<proteinExistence type="predicted"/>
<feature type="transmembrane region" description="Helical" evidence="6">
    <location>
        <begin position="176"/>
        <end position="200"/>
    </location>
</feature>